<accession>A0A151NCV0</accession>
<comment type="caution">
    <text evidence="1">The sequence shown here is derived from an EMBL/GenBank/DDBJ whole genome shotgun (WGS) entry which is preliminary data.</text>
</comment>
<protein>
    <submittedName>
        <fullName evidence="1">Uncharacterized protein</fullName>
    </submittedName>
</protein>
<evidence type="ECO:0000313" key="2">
    <source>
        <dbReference type="Proteomes" id="UP000050525"/>
    </source>
</evidence>
<dbReference type="Proteomes" id="UP000050525">
    <property type="component" value="Unassembled WGS sequence"/>
</dbReference>
<keyword evidence="2" id="KW-1185">Reference proteome</keyword>
<proteinExistence type="predicted"/>
<organism evidence="1 2">
    <name type="scientific">Alligator mississippiensis</name>
    <name type="common">American alligator</name>
    <dbReference type="NCBI Taxonomy" id="8496"/>
    <lineage>
        <taxon>Eukaryota</taxon>
        <taxon>Metazoa</taxon>
        <taxon>Chordata</taxon>
        <taxon>Craniata</taxon>
        <taxon>Vertebrata</taxon>
        <taxon>Euteleostomi</taxon>
        <taxon>Archelosauria</taxon>
        <taxon>Archosauria</taxon>
        <taxon>Crocodylia</taxon>
        <taxon>Alligatoridae</taxon>
        <taxon>Alligatorinae</taxon>
        <taxon>Alligator</taxon>
    </lineage>
</organism>
<dbReference type="EMBL" id="AKHW03003364">
    <property type="protein sequence ID" value="KYO34636.1"/>
    <property type="molecule type" value="Genomic_DNA"/>
</dbReference>
<sequence length="82" mass="9016">MIKALFIVSKRESLRKQVDHMNISAVDVCIMAWTLCSTQKVEGSILVVVGKLEWDCSRAQVTGVDLSTAYPEGQSCAGRSRI</sequence>
<dbReference type="AlphaFoldDB" id="A0A151NCV0"/>
<evidence type="ECO:0000313" key="1">
    <source>
        <dbReference type="EMBL" id="KYO34636.1"/>
    </source>
</evidence>
<name>A0A151NCV0_ALLMI</name>
<reference evidence="1 2" key="1">
    <citation type="journal article" date="2012" name="Genome Biol.">
        <title>Sequencing three crocodilian genomes to illuminate the evolution of archosaurs and amniotes.</title>
        <authorList>
            <person name="St John J.A."/>
            <person name="Braun E.L."/>
            <person name="Isberg S.R."/>
            <person name="Miles L.G."/>
            <person name="Chong A.Y."/>
            <person name="Gongora J."/>
            <person name="Dalzell P."/>
            <person name="Moran C."/>
            <person name="Bed'hom B."/>
            <person name="Abzhanov A."/>
            <person name="Burgess S.C."/>
            <person name="Cooksey A.M."/>
            <person name="Castoe T.A."/>
            <person name="Crawford N.G."/>
            <person name="Densmore L.D."/>
            <person name="Drew J.C."/>
            <person name="Edwards S.V."/>
            <person name="Faircloth B.C."/>
            <person name="Fujita M.K."/>
            <person name="Greenwold M.J."/>
            <person name="Hoffmann F.G."/>
            <person name="Howard J.M."/>
            <person name="Iguchi T."/>
            <person name="Janes D.E."/>
            <person name="Khan S.Y."/>
            <person name="Kohno S."/>
            <person name="de Koning A.J."/>
            <person name="Lance S.L."/>
            <person name="McCarthy F.M."/>
            <person name="McCormack J.E."/>
            <person name="Merchant M.E."/>
            <person name="Peterson D.G."/>
            <person name="Pollock D.D."/>
            <person name="Pourmand N."/>
            <person name="Raney B.J."/>
            <person name="Roessler K.A."/>
            <person name="Sanford J.R."/>
            <person name="Sawyer R.H."/>
            <person name="Schmidt C.J."/>
            <person name="Triplett E.W."/>
            <person name="Tuberville T.D."/>
            <person name="Venegas-Anaya M."/>
            <person name="Howard J.T."/>
            <person name="Jarvis E.D."/>
            <person name="Guillette L.J.Jr."/>
            <person name="Glenn T.C."/>
            <person name="Green R.E."/>
            <person name="Ray D.A."/>
        </authorList>
    </citation>
    <scope>NUCLEOTIDE SEQUENCE [LARGE SCALE GENOMIC DNA]</scope>
    <source>
        <strain evidence="1">KSC_2009_1</strain>
    </source>
</reference>
<gene>
    <name evidence="1" type="ORF">Y1Q_0015427</name>
</gene>